<reference evidence="3" key="1">
    <citation type="journal article" date="2017" name="Proc. Natl. Acad. Sci. U.S.A.">
        <title>Simulation of Deepwater Horizon oil plume reveals substrate specialization within a complex community of hydrocarbon-degraders.</title>
        <authorList>
            <person name="Hu P."/>
            <person name="Dubinsky E.A."/>
            <person name="Probst A.J."/>
            <person name="Wang J."/>
            <person name="Sieber C.M.K."/>
            <person name="Tom L.M."/>
            <person name="Gardinali P."/>
            <person name="Banfield J.F."/>
            <person name="Atlas R.M."/>
            <person name="Andersen G.L."/>
        </authorList>
    </citation>
    <scope>NUCLEOTIDE SEQUENCE [LARGE SCALE GENOMIC DNA]</scope>
</reference>
<dbReference type="Pfam" id="PF00534">
    <property type="entry name" value="Glycos_transf_1"/>
    <property type="match status" value="1"/>
</dbReference>
<protein>
    <recommendedName>
        <fullName evidence="1">Glycosyl transferase family 1 domain-containing protein</fullName>
    </recommendedName>
</protein>
<dbReference type="CDD" id="cd03801">
    <property type="entry name" value="GT4_PimA-like"/>
    <property type="match status" value="1"/>
</dbReference>
<dbReference type="Gene3D" id="3.40.50.2000">
    <property type="entry name" value="Glycogen Phosphorylase B"/>
    <property type="match status" value="2"/>
</dbReference>
<dbReference type="PANTHER" id="PTHR12526">
    <property type="entry name" value="GLYCOSYLTRANSFERASE"/>
    <property type="match status" value="1"/>
</dbReference>
<feature type="domain" description="Glycosyl transferase family 1" evidence="1">
    <location>
        <begin position="194"/>
        <end position="353"/>
    </location>
</feature>
<dbReference type="Proteomes" id="UP000196102">
    <property type="component" value="Unassembled WGS sequence"/>
</dbReference>
<dbReference type="PANTHER" id="PTHR12526:SF572">
    <property type="entry name" value="BLL5144 PROTEIN"/>
    <property type="match status" value="1"/>
</dbReference>
<dbReference type="AlphaFoldDB" id="A0A1Z8BFS3"/>
<name>A0A1Z8BFS3_9FLAO</name>
<dbReference type="EMBL" id="MAAX01000018">
    <property type="protein sequence ID" value="OUS21424.1"/>
    <property type="molecule type" value="Genomic_DNA"/>
</dbReference>
<evidence type="ECO:0000313" key="2">
    <source>
        <dbReference type="EMBL" id="OUS21424.1"/>
    </source>
</evidence>
<dbReference type="RefSeq" id="WP_303685528.1">
    <property type="nucleotide sequence ID" value="NZ_CAJXYO010000011.1"/>
</dbReference>
<dbReference type="InterPro" id="IPR001296">
    <property type="entry name" value="Glyco_trans_1"/>
</dbReference>
<proteinExistence type="predicted"/>
<sequence length="375" mass="43155">MRNIRIFYIAFCNEIGDEILIGGIQNYIKSLHSVTSKAGYNCNIYQYGNTTFETVIENISIHSLEYRNSNNVKKAMKFIFDKFSQGFEEDDIIIWGSDTLAIPVKFENVIAIQHGITFDLIYYNNLRGLWRKNFFGKVYKQLQCLKARKSFQIPQKIVCVDYNYQNWVRTQLPRNLSDRIQVIPNYSIPSTELNINKVDKEKIKILFARRFSFERGMEIMFEVVETILNSHDDVEFTFCGDGPYKKSLIKKFGKFNQVTITSFGIGESEVYNLSHHISLIPTYGSEGTSFSLLEAMACGTVPIASDVGGMTNIILNGFNGILCKPNAKDFVQSIEYLLENRSLLDVLSTNAYETVIGSFSYDIWGKRWIDYLKQF</sequence>
<dbReference type="SUPFAM" id="SSF53756">
    <property type="entry name" value="UDP-Glycosyltransferase/glycogen phosphorylase"/>
    <property type="match status" value="1"/>
</dbReference>
<comment type="caution">
    <text evidence="2">The sequence shown here is derived from an EMBL/GenBank/DDBJ whole genome shotgun (WGS) entry which is preliminary data.</text>
</comment>
<dbReference type="GO" id="GO:0016757">
    <property type="term" value="F:glycosyltransferase activity"/>
    <property type="evidence" value="ECO:0007669"/>
    <property type="project" value="InterPro"/>
</dbReference>
<accession>A0A1Z8BFS3</accession>
<evidence type="ECO:0000313" key="3">
    <source>
        <dbReference type="Proteomes" id="UP000196102"/>
    </source>
</evidence>
<evidence type="ECO:0000259" key="1">
    <source>
        <dbReference type="Pfam" id="PF00534"/>
    </source>
</evidence>
<organism evidence="2 3">
    <name type="scientific">Nonlabens dokdonensis</name>
    <dbReference type="NCBI Taxonomy" id="328515"/>
    <lineage>
        <taxon>Bacteria</taxon>
        <taxon>Pseudomonadati</taxon>
        <taxon>Bacteroidota</taxon>
        <taxon>Flavobacteriia</taxon>
        <taxon>Flavobacteriales</taxon>
        <taxon>Flavobacteriaceae</taxon>
        <taxon>Nonlabens</taxon>
    </lineage>
</organism>
<gene>
    <name evidence="2" type="ORF">A9Q93_01070</name>
</gene>